<feature type="chain" id="PRO_5038837641" evidence="5">
    <location>
        <begin position="29"/>
        <end position="610"/>
    </location>
</feature>
<dbReference type="EMBL" id="LWMH01000001">
    <property type="protein sequence ID" value="KZS48698.1"/>
    <property type="molecule type" value="Genomic_DNA"/>
</dbReference>
<dbReference type="InterPro" id="IPR017853">
    <property type="entry name" value="GH"/>
</dbReference>
<dbReference type="PRINTS" id="PR00843">
    <property type="entry name" value="GLHYDRLASE30"/>
</dbReference>
<dbReference type="PANTHER" id="PTHR11069:SF23">
    <property type="entry name" value="LYSOSOMAL ACID GLUCOSYLCERAMIDASE"/>
    <property type="match status" value="1"/>
</dbReference>
<reference evidence="8" key="1">
    <citation type="journal article" date="2016" name="Genome Announc.">
        <title>Draft genomes of two strains of Paenibacillus glucanolyticus with capability to degrade lignocellulose.</title>
        <authorList>
            <person name="Mathews S.L."/>
            <person name="Pawlak J."/>
            <person name="Grunden A.M."/>
        </authorList>
    </citation>
    <scope>NUCLEOTIDE SEQUENCE [LARGE SCALE GENOMIC DNA]</scope>
    <source>
        <strain evidence="8">SLM1</strain>
    </source>
</reference>
<evidence type="ECO:0000259" key="6">
    <source>
        <dbReference type="Pfam" id="PF02055"/>
    </source>
</evidence>
<dbReference type="SUPFAM" id="SSF50405">
    <property type="entry name" value="Actin-crosslinking proteins"/>
    <property type="match status" value="1"/>
</dbReference>
<dbReference type="RefSeq" id="WP_063479497.1">
    <property type="nucleotide sequence ID" value="NZ_CP147845.1"/>
</dbReference>
<dbReference type="Gene3D" id="3.20.20.80">
    <property type="entry name" value="Glycosidases"/>
    <property type="match status" value="1"/>
</dbReference>
<dbReference type="Proteomes" id="UP000076796">
    <property type="component" value="Unassembled WGS sequence"/>
</dbReference>
<dbReference type="Pfam" id="PF02055">
    <property type="entry name" value="Glyco_hydro_30"/>
    <property type="match status" value="1"/>
</dbReference>
<dbReference type="InterPro" id="IPR008999">
    <property type="entry name" value="Actin-crosslinking"/>
</dbReference>
<evidence type="ECO:0000256" key="4">
    <source>
        <dbReference type="RuleBase" id="RU361188"/>
    </source>
</evidence>
<comment type="caution">
    <text evidence="8">The sequence shown here is derived from an EMBL/GenBank/DDBJ whole genome shotgun (WGS) entry which is preliminary data.</text>
</comment>
<dbReference type="SUPFAM" id="SSF51011">
    <property type="entry name" value="Glycosyl hydrolase domain"/>
    <property type="match status" value="1"/>
</dbReference>
<gene>
    <name evidence="8" type="ORF">AWU65_23570</name>
</gene>
<keyword evidence="4" id="KW-0326">Glycosidase</keyword>
<dbReference type="Gene3D" id="2.60.40.1180">
    <property type="entry name" value="Golgi alpha-mannosidase II"/>
    <property type="match status" value="1"/>
</dbReference>
<dbReference type="CDD" id="cd00257">
    <property type="entry name" value="beta-trefoil_FSCN-like"/>
    <property type="match status" value="1"/>
</dbReference>
<keyword evidence="3 4" id="KW-0378">Hydrolase</keyword>
<feature type="domain" description="Glycosyl hydrolase family 30 TIM-barrel" evidence="6">
    <location>
        <begin position="83"/>
        <end position="409"/>
    </location>
</feature>
<sequence length="610" mass="67514">MLKFKLNMKKPLLFLSMLSVIWSGSALSSLPIKAAGPSVEVWMTRDNLSTALQRQGDIVFQQDSPGNQRTIDVNDFLKYQQMDGFGASMTDSSAWLISHQLSDSKRAEVMERLFGQSGIGLSMLRQTIGASDFNWEMYSYADTAWDWNLNNFSINRDKPYIIPMVKAALTKNPQIKVMASPWSAPGWMKSTGSMIGGYLNHDSYEVYAQYLRRFIQSYQSEGIPIYAITPQNEPLFNGSNEYPTMYMSVDDQTKFIRDHLGPALRGSGLQTKIIAYDHNYDQYAYPRDVLNNAAAASYIAGSAFHHYGGDVTAMTTLHNLHPNKDIWFTEGGFGSWNDGFKNQIREMINVTRNWSKSYILWNIALDQNNGPSLLSNSINYGMLRIRSDAQDQVTYNNQYYAMGHLSKFVVPGAYRVDTNTYANSLDNVAFQNPDGSKVLVVANSENQNQTFKARWGNQSFTYTIPAGSALTFKWYGETTRDVISLKASANGKFVAAEDGGNSPLIANRDAVGGAWESFERINLGIGNYAFKSMANGRFVAAENAGASPLIARSGSIGTWETFQVASVSGGVTLRAAAKSQFVSADNAGASPLIANRSTASGWETFQISVH</sequence>
<evidence type="ECO:0000256" key="5">
    <source>
        <dbReference type="SAM" id="SignalP"/>
    </source>
</evidence>
<feature type="signal peptide" evidence="5">
    <location>
        <begin position="1"/>
        <end position="28"/>
    </location>
</feature>
<protein>
    <submittedName>
        <fullName evidence="8">Glucan endo-1,6-beta-glucosidase</fullName>
    </submittedName>
</protein>
<evidence type="ECO:0000256" key="3">
    <source>
        <dbReference type="ARBA" id="ARBA00022801"/>
    </source>
</evidence>
<evidence type="ECO:0000256" key="1">
    <source>
        <dbReference type="ARBA" id="ARBA00005382"/>
    </source>
</evidence>
<dbReference type="GO" id="GO:0004348">
    <property type="term" value="F:glucosylceramidase activity"/>
    <property type="evidence" value="ECO:0007669"/>
    <property type="project" value="InterPro"/>
</dbReference>
<evidence type="ECO:0000313" key="9">
    <source>
        <dbReference type="Proteomes" id="UP000076796"/>
    </source>
</evidence>
<organism evidence="8 9">
    <name type="scientific">Paenibacillus glucanolyticus</name>
    <dbReference type="NCBI Taxonomy" id="59843"/>
    <lineage>
        <taxon>Bacteria</taxon>
        <taxon>Bacillati</taxon>
        <taxon>Bacillota</taxon>
        <taxon>Bacilli</taxon>
        <taxon>Bacillales</taxon>
        <taxon>Paenibacillaceae</taxon>
        <taxon>Paenibacillus</taxon>
    </lineage>
</organism>
<dbReference type="InterPro" id="IPR001139">
    <property type="entry name" value="Glyco_hydro_30"/>
</dbReference>
<evidence type="ECO:0000256" key="2">
    <source>
        <dbReference type="ARBA" id="ARBA00022729"/>
    </source>
</evidence>
<dbReference type="InterPro" id="IPR033452">
    <property type="entry name" value="GH30_C"/>
</dbReference>
<evidence type="ECO:0000313" key="8">
    <source>
        <dbReference type="EMBL" id="KZS48698.1"/>
    </source>
</evidence>
<dbReference type="GO" id="GO:0006680">
    <property type="term" value="P:glucosylceramide catabolic process"/>
    <property type="evidence" value="ECO:0007669"/>
    <property type="project" value="TreeGrafter"/>
</dbReference>
<comment type="similarity">
    <text evidence="1 4">Belongs to the glycosyl hydrolase 30 family.</text>
</comment>
<dbReference type="GeneID" id="97555730"/>
<dbReference type="OrthoDB" id="9806701at2"/>
<dbReference type="InterPro" id="IPR033453">
    <property type="entry name" value="Glyco_hydro_30_TIM-barrel"/>
</dbReference>
<dbReference type="PANTHER" id="PTHR11069">
    <property type="entry name" value="GLUCOSYLCERAMIDASE"/>
    <property type="match status" value="1"/>
</dbReference>
<dbReference type="AlphaFoldDB" id="A0A163M2Z0"/>
<dbReference type="InterPro" id="IPR013780">
    <property type="entry name" value="Glyco_hydro_b"/>
</dbReference>
<dbReference type="Gene3D" id="2.80.10.50">
    <property type="match status" value="1"/>
</dbReference>
<accession>A0A163M2Z0</accession>
<dbReference type="STRING" id="59843.A3958_22840"/>
<proteinExistence type="inferred from homology"/>
<dbReference type="Pfam" id="PF17189">
    <property type="entry name" value="Glyco_hydro_30C"/>
    <property type="match status" value="1"/>
</dbReference>
<name>A0A163M2Z0_9BACL</name>
<dbReference type="GO" id="GO:0016020">
    <property type="term" value="C:membrane"/>
    <property type="evidence" value="ECO:0007669"/>
    <property type="project" value="GOC"/>
</dbReference>
<feature type="domain" description="Glycosyl hydrolase family 30 beta sandwich" evidence="7">
    <location>
        <begin position="412"/>
        <end position="472"/>
    </location>
</feature>
<keyword evidence="2 5" id="KW-0732">Signal</keyword>
<evidence type="ECO:0000259" key="7">
    <source>
        <dbReference type="Pfam" id="PF17189"/>
    </source>
</evidence>
<dbReference type="SUPFAM" id="SSF51445">
    <property type="entry name" value="(Trans)glycosidases"/>
    <property type="match status" value="1"/>
</dbReference>
<keyword evidence="9" id="KW-1185">Reference proteome</keyword>